<organism evidence="3 4">
    <name type="scientific">Serinibacter arcticus</name>
    <dbReference type="NCBI Taxonomy" id="1655435"/>
    <lineage>
        <taxon>Bacteria</taxon>
        <taxon>Bacillati</taxon>
        <taxon>Actinomycetota</taxon>
        <taxon>Actinomycetes</taxon>
        <taxon>Micrococcales</taxon>
        <taxon>Beutenbergiaceae</taxon>
        <taxon>Serinibacter</taxon>
    </lineage>
</organism>
<dbReference type="InterPro" id="IPR025331">
    <property type="entry name" value="TNT"/>
</dbReference>
<feature type="compositionally biased region" description="Pro residues" evidence="1">
    <location>
        <begin position="17"/>
        <end position="26"/>
    </location>
</feature>
<feature type="compositionally biased region" description="Pro residues" evidence="1">
    <location>
        <begin position="68"/>
        <end position="87"/>
    </location>
</feature>
<proteinExistence type="predicted"/>
<gene>
    <name evidence="3" type="ORF">SERN_1569</name>
</gene>
<protein>
    <submittedName>
        <fullName evidence="3">Large tegument protein</fullName>
    </submittedName>
</protein>
<feature type="compositionally biased region" description="Low complexity" evidence="1">
    <location>
        <begin position="132"/>
        <end position="141"/>
    </location>
</feature>
<reference evidence="3 4" key="1">
    <citation type="submission" date="2018-11" db="EMBL/GenBank/DDBJ databases">
        <title>Complete genome sequencing of the Actinobacteria Serinibacter sp. K3-2.</title>
        <authorList>
            <person name="Rakitin A.L."/>
            <person name="Beletsky A.V."/>
            <person name="Mardanov A.V."/>
            <person name="Ravin N.V."/>
            <person name="Gromova A.S."/>
            <person name="Filippova S.N."/>
            <person name="Gal'Chenko V.F."/>
        </authorList>
    </citation>
    <scope>NUCLEOTIDE SEQUENCE [LARGE SCALE GENOMIC DNA]</scope>
    <source>
        <strain evidence="3 4">K3-2</strain>
    </source>
</reference>
<dbReference type="EMBL" id="RHPJ01000002">
    <property type="protein sequence ID" value="TGO05565.1"/>
    <property type="molecule type" value="Genomic_DNA"/>
</dbReference>
<sequence length="528" mass="54979">MEQAGHPDTASSAPVPGAIPPPPTRPAFPAAAPEPGIEAASAATRPAPLPSPAEQAVASAPEPSSAPVEPPPSAWARPVAPPTPVPAPDEATATAERPVFTEPDLDQTHVARSFMVPSEPVEPNEPEPVEPSEPGQPVEPEQPSDPTAAPADPHRTTLVAAVAHALRSAVDAAGRPWDSAHLEWSQAGTQHSGRTYLRSPEGEVVRLGLPDAAVAALAELRVQDATPDAGTWFSAHLTLTPGEGVEPDLTVERTERPYWNSPALGMVLPAGTAAPAPAVPSDEQWLADLTAFPRSTEHVPAWLQSSTAGPGAASAALRQRLTEAQYPADAVVLPTDAPSAPGSAPLEGALELRQTGAHRFSVGVRDYGVFEPFHTAGTEREAADWLWNLLVAPLPAATPVAAQDLQYRGHAYQGAYAQIFAQLAGGGGALLTTLPPGVALDRLGSLDGIFLFPWATPIPNRSLPPTASGPSTRLYQFVTTAPLHVEAEIVPPWFGQPGGSLRFRIAADGVGVRQLVTARALMEVRVAS</sequence>
<feature type="compositionally biased region" description="Low complexity" evidence="1">
    <location>
        <begin position="52"/>
        <end position="67"/>
    </location>
</feature>
<evidence type="ECO:0000313" key="4">
    <source>
        <dbReference type="Proteomes" id="UP000297318"/>
    </source>
</evidence>
<accession>A0A4Z1E0T0</accession>
<dbReference type="Pfam" id="PF14021">
    <property type="entry name" value="TNT"/>
    <property type="match status" value="1"/>
</dbReference>
<dbReference type="RefSeq" id="WP_135849552.1">
    <property type="nucleotide sequence ID" value="NZ_RHPJ01000002.1"/>
</dbReference>
<feature type="compositionally biased region" description="Low complexity" evidence="1">
    <location>
        <begin position="27"/>
        <end position="43"/>
    </location>
</feature>
<dbReference type="OrthoDB" id="4745173at2"/>
<evidence type="ECO:0000256" key="1">
    <source>
        <dbReference type="SAM" id="MobiDB-lite"/>
    </source>
</evidence>
<evidence type="ECO:0000259" key="2">
    <source>
        <dbReference type="Pfam" id="PF14021"/>
    </source>
</evidence>
<dbReference type="AlphaFoldDB" id="A0A4Z1E0T0"/>
<name>A0A4Z1E0T0_9MICO</name>
<comment type="caution">
    <text evidence="3">The sequence shown here is derived from an EMBL/GenBank/DDBJ whole genome shotgun (WGS) entry which is preliminary data.</text>
</comment>
<feature type="compositionally biased region" description="Low complexity" evidence="1">
    <location>
        <begin position="88"/>
        <end position="98"/>
    </location>
</feature>
<evidence type="ECO:0000313" key="3">
    <source>
        <dbReference type="EMBL" id="TGO05565.1"/>
    </source>
</evidence>
<dbReference type="Proteomes" id="UP000297318">
    <property type="component" value="Unassembled WGS sequence"/>
</dbReference>
<feature type="domain" description="TNT" evidence="2">
    <location>
        <begin position="433"/>
        <end position="524"/>
    </location>
</feature>
<feature type="region of interest" description="Disordered" evidence="1">
    <location>
        <begin position="1"/>
        <end position="152"/>
    </location>
</feature>
<keyword evidence="4" id="KW-1185">Reference proteome</keyword>
<dbReference type="GO" id="GO:0050135">
    <property type="term" value="F:NADP+ nucleosidase activity"/>
    <property type="evidence" value="ECO:0007669"/>
    <property type="project" value="InterPro"/>
</dbReference>